<dbReference type="Proteomes" id="UP001601059">
    <property type="component" value="Unassembled WGS sequence"/>
</dbReference>
<keyword evidence="4" id="KW-1005">Bacterial flagellum biogenesis</keyword>
<evidence type="ECO:0000256" key="2">
    <source>
        <dbReference type="ARBA" id="ARBA00017823"/>
    </source>
</evidence>
<evidence type="ECO:0000313" key="9">
    <source>
        <dbReference type="Proteomes" id="UP001601059"/>
    </source>
</evidence>
<gene>
    <name evidence="8" type="primary">flgM</name>
    <name evidence="8" type="ORF">ACFYKX_13765</name>
</gene>
<evidence type="ECO:0000256" key="6">
    <source>
        <dbReference type="ARBA" id="ARBA00023163"/>
    </source>
</evidence>
<name>A0ABW6KBW3_9BACI</name>
<evidence type="ECO:0000259" key="7">
    <source>
        <dbReference type="Pfam" id="PF04316"/>
    </source>
</evidence>
<dbReference type="InterPro" id="IPR031316">
    <property type="entry name" value="FlgM_C"/>
</dbReference>
<evidence type="ECO:0000256" key="5">
    <source>
        <dbReference type="ARBA" id="ARBA00023015"/>
    </source>
</evidence>
<dbReference type="Pfam" id="PF04316">
    <property type="entry name" value="FlgM"/>
    <property type="match status" value="1"/>
</dbReference>
<evidence type="ECO:0000256" key="3">
    <source>
        <dbReference type="ARBA" id="ARBA00022491"/>
    </source>
</evidence>
<keyword evidence="6" id="KW-0804">Transcription</keyword>
<organism evidence="8 9">
    <name type="scientific">Cytobacillus spartinae</name>
    <dbReference type="NCBI Taxonomy" id="3299023"/>
    <lineage>
        <taxon>Bacteria</taxon>
        <taxon>Bacillati</taxon>
        <taxon>Bacillota</taxon>
        <taxon>Bacilli</taxon>
        <taxon>Bacillales</taxon>
        <taxon>Bacillaceae</taxon>
        <taxon>Cytobacillus</taxon>
    </lineage>
</organism>
<dbReference type="NCBIfam" id="TIGR03824">
    <property type="entry name" value="FlgM_jcvi"/>
    <property type="match status" value="1"/>
</dbReference>
<dbReference type="EMBL" id="JBIACK010000006">
    <property type="protein sequence ID" value="MFE8701666.1"/>
    <property type="molecule type" value="Genomic_DNA"/>
</dbReference>
<keyword evidence="8" id="KW-0282">Flagellum</keyword>
<feature type="domain" description="Anti-sigma-28 factor FlgM C-terminal" evidence="7">
    <location>
        <begin position="31"/>
        <end position="80"/>
    </location>
</feature>
<comment type="caution">
    <text evidence="8">The sequence shown here is derived from an EMBL/GenBank/DDBJ whole genome shotgun (WGS) entry which is preliminary data.</text>
</comment>
<evidence type="ECO:0000256" key="1">
    <source>
        <dbReference type="ARBA" id="ARBA00005322"/>
    </source>
</evidence>
<proteinExistence type="inferred from homology"/>
<accession>A0ABW6KBW3</accession>
<dbReference type="SUPFAM" id="SSF101498">
    <property type="entry name" value="Anti-sigma factor FlgM"/>
    <property type="match status" value="1"/>
</dbReference>
<keyword evidence="9" id="KW-1185">Reference proteome</keyword>
<dbReference type="InterPro" id="IPR035890">
    <property type="entry name" value="Anti-sigma-28_factor_FlgM_sf"/>
</dbReference>
<keyword evidence="8" id="KW-0966">Cell projection</keyword>
<keyword evidence="8" id="KW-0969">Cilium</keyword>
<evidence type="ECO:0000313" key="8">
    <source>
        <dbReference type="EMBL" id="MFE8701666.1"/>
    </source>
</evidence>
<protein>
    <recommendedName>
        <fullName evidence="2">Negative regulator of flagellin synthesis</fullName>
    </recommendedName>
</protein>
<dbReference type="InterPro" id="IPR007412">
    <property type="entry name" value="FlgM"/>
</dbReference>
<sequence>MKINNIGRMSVNPYKKQAEKVDKLEIQLKKDQIQISDEALQLQKIGNVDKARQQKVEELQDKVSSGQYEVDSKKVAQKLYDFWNN</sequence>
<comment type="similarity">
    <text evidence="1">Belongs to the FlgM family.</text>
</comment>
<evidence type="ECO:0000256" key="4">
    <source>
        <dbReference type="ARBA" id="ARBA00022795"/>
    </source>
</evidence>
<keyword evidence="5" id="KW-0805">Transcription regulation</keyword>
<reference evidence="8 9" key="1">
    <citation type="submission" date="2024-08" db="EMBL/GenBank/DDBJ databases">
        <title>Two novel Cytobacillus novel species.</title>
        <authorList>
            <person name="Liu G."/>
        </authorList>
    </citation>
    <scope>NUCLEOTIDE SEQUENCE [LARGE SCALE GENOMIC DNA]</scope>
    <source>
        <strain evidence="8 9">FJAT-54145</strain>
    </source>
</reference>
<keyword evidence="3" id="KW-0678">Repressor</keyword>
<dbReference type="Gene3D" id="6.10.140.30">
    <property type="entry name" value="Anti-sigma-28 factor FlgM"/>
    <property type="match status" value="1"/>
</dbReference>
<dbReference type="RefSeq" id="WP_389361635.1">
    <property type="nucleotide sequence ID" value="NZ_JBIACK010000006.1"/>
</dbReference>